<evidence type="ECO:0000259" key="3">
    <source>
        <dbReference type="PROSITE" id="PS50158"/>
    </source>
</evidence>
<dbReference type="PROSITE" id="PS50158">
    <property type="entry name" value="ZF_CCHC"/>
    <property type="match status" value="1"/>
</dbReference>
<evidence type="ECO:0000313" key="4">
    <source>
        <dbReference type="EMBL" id="GFC79903.1"/>
    </source>
</evidence>
<reference evidence="4" key="1">
    <citation type="journal article" date="2019" name="Sci. Rep.">
        <title>Draft genome of Tanacetum cinerariifolium, the natural source of mosquito coil.</title>
        <authorList>
            <person name="Yamashiro T."/>
            <person name="Shiraishi A."/>
            <person name="Satake H."/>
            <person name="Nakayama K."/>
        </authorList>
    </citation>
    <scope>NUCLEOTIDE SEQUENCE</scope>
</reference>
<feature type="domain" description="CCHC-type" evidence="3">
    <location>
        <begin position="92"/>
        <end position="107"/>
    </location>
</feature>
<proteinExistence type="predicted"/>
<keyword evidence="4" id="KW-0808">Transferase</keyword>
<feature type="region of interest" description="Disordered" evidence="2">
    <location>
        <begin position="108"/>
        <end position="128"/>
    </location>
</feature>
<dbReference type="Gene3D" id="4.10.60.10">
    <property type="entry name" value="Zinc finger, CCHC-type"/>
    <property type="match status" value="1"/>
</dbReference>
<gene>
    <name evidence="4" type="ORF">Tci_851873</name>
</gene>
<accession>A0A699R192</accession>
<evidence type="ECO:0000256" key="1">
    <source>
        <dbReference type="PROSITE-ProRule" id="PRU00047"/>
    </source>
</evidence>
<dbReference type="SUPFAM" id="SSF57756">
    <property type="entry name" value="Retrovirus zinc finger-like domains"/>
    <property type="match status" value="1"/>
</dbReference>
<dbReference type="InterPro" id="IPR036875">
    <property type="entry name" value="Znf_CCHC_sf"/>
</dbReference>
<keyword evidence="4" id="KW-0695">RNA-directed DNA polymerase</keyword>
<dbReference type="SMART" id="SM00343">
    <property type="entry name" value="ZnF_C2HC"/>
    <property type="match status" value="1"/>
</dbReference>
<feature type="non-terminal residue" evidence="4">
    <location>
        <position position="1"/>
    </location>
</feature>
<feature type="compositionally biased region" description="Polar residues" evidence="2">
    <location>
        <begin position="109"/>
        <end position="128"/>
    </location>
</feature>
<name>A0A699R192_TANCI</name>
<keyword evidence="1" id="KW-0862">Zinc</keyword>
<dbReference type="GO" id="GO:0003964">
    <property type="term" value="F:RNA-directed DNA polymerase activity"/>
    <property type="evidence" value="ECO:0007669"/>
    <property type="project" value="UniProtKB-KW"/>
</dbReference>
<dbReference type="GO" id="GO:0008270">
    <property type="term" value="F:zinc ion binding"/>
    <property type="evidence" value="ECO:0007669"/>
    <property type="project" value="UniProtKB-KW"/>
</dbReference>
<organism evidence="4">
    <name type="scientific">Tanacetum cinerariifolium</name>
    <name type="common">Dalmatian daisy</name>
    <name type="synonym">Chrysanthemum cinerariifolium</name>
    <dbReference type="NCBI Taxonomy" id="118510"/>
    <lineage>
        <taxon>Eukaryota</taxon>
        <taxon>Viridiplantae</taxon>
        <taxon>Streptophyta</taxon>
        <taxon>Embryophyta</taxon>
        <taxon>Tracheophyta</taxon>
        <taxon>Spermatophyta</taxon>
        <taxon>Magnoliopsida</taxon>
        <taxon>eudicotyledons</taxon>
        <taxon>Gunneridae</taxon>
        <taxon>Pentapetalae</taxon>
        <taxon>asterids</taxon>
        <taxon>campanulids</taxon>
        <taxon>Asterales</taxon>
        <taxon>Asteraceae</taxon>
        <taxon>Asteroideae</taxon>
        <taxon>Anthemideae</taxon>
        <taxon>Anthemidinae</taxon>
        <taxon>Tanacetum</taxon>
    </lineage>
</organism>
<protein>
    <submittedName>
        <fullName evidence="4">Reverse transcriptase domain-containing protein</fullName>
    </submittedName>
</protein>
<dbReference type="EMBL" id="BKCJ011072584">
    <property type="protein sequence ID" value="GFC79903.1"/>
    <property type="molecule type" value="Genomic_DNA"/>
</dbReference>
<keyword evidence="1" id="KW-0479">Metal-binding</keyword>
<dbReference type="Pfam" id="PF03732">
    <property type="entry name" value="Retrotrans_gag"/>
    <property type="match status" value="1"/>
</dbReference>
<comment type="caution">
    <text evidence="4">The sequence shown here is derived from an EMBL/GenBank/DDBJ whole genome shotgun (WGS) entry which is preliminary data.</text>
</comment>
<dbReference type="InterPro" id="IPR001878">
    <property type="entry name" value="Znf_CCHC"/>
</dbReference>
<evidence type="ECO:0000256" key="2">
    <source>
        <dbReference type="SAM" id="MobiDB-lite"/>
    </source>
</evidence>
<dbReference type="InterPro" id="IPR005162">
    <property type="entry name" value="Retrotrans_gag_dom"/>
</dbReference>
<dbReference type="Pfam" id="PF00098">
    <property type="entry name" value="zf-CCHC"/>
    <property type="match status" value="1"/>
</dbReference>
<feature type="non-terminal residue" evidence="4">
    <location>
        <position position="153"/>
    </location>
</feature>
<keyword evidence="4" id="KW-0548">Nucleotidyltransferase</keyword>
<dbReference type="AlphaFoldDB" id="A0A699R192"/>
<dbReference type="GO" id="GO:0003676">
    <property type="term" value="F:nucleic acid binding"/>
    <property type="evidence" value="ECO:0007669"/>
    <property type="project" value="InterPro"/>
</dbReference>
<sequence length="153" mass="16962">KYATCTLQNSALTWWNSHRRTIGVDAVYAMKWVGLMKLMTEVYCPRNEVQKMETELWNLAVKGNDLTAYTQRVTVNLNTQGAAVGNPQGIVCYECGRPGHFRKDCPKLRNQNRGNQTRNKTGNKTGGNEVTAKAYAIGGGETNPDSNVVMGTF</sequence>
<keyword evidence="1" id="KW-0863">Zinc-finger</keyword>